<dbReference type="EMBL" id="LGRX02019309">
    <property type="protein sequence ID" value="KAK3258718.1"/>
    <property type="molecule type" value="Genomic_DNA"/>
</dbReference>
<comment type="caution">
    <text evidence="3">The sequence shown here is derived from an EMBL/GenBank/DDBJ whole genome shotgun (WGS) entry which is preliminary data.</text>
</comment>
<feature type="region of interest" description="Disordered" evidence="2">
    <location>
        <begin position="919"/>
        <end position="954"/>
    </location>
</feature>
<keyword evidence="4" id="KW-1185">Reference proteome</keyword>
<proteinExistence type="predicted"/>
<evidence type="ECO:0000313" key="3">
    <source>
        <dbReference type="EMBL" id="KAK3258718.1"/>
    </source>
</evidence>
<dbReference type="AlphaFoldDB" id="A0AAE0FG18"/>
<feature type="coiled-coil region" evidence="1">
    <location>
        <begin position="170"/>
        <end position="292"/>
    </location>
</feature>
<reference evidence="3 4" key="1">
    <citation type="journal article" date="2015" name="Genome Biol. Evol.">
        <title>Comparative Genomics of a Bacterivorous Green Alga Reveals Evolutionary Causalities and Consequences of Phago-Mixotrophic Mode of Nutrition.</title>
        <authorList>
            <person name="Burns J.A."/>
            <person name="Paasch A."/>
            <person name="Narechania A."/>
            <person name="Kim E."/>
        </authorList>
    </citation>
    <scope>NUCLEOTIDE SEQUENCE [LARGE SCALE GENOMIC DNA]</scope>
    <source>
        <strain evidence="3 4">PLY_AMNH</strain>
    </source>
</reference>
<evidence type="ECO:0000313" key="4">
    <source>
        <dbReference type="Proteomes" id="UP001190700"/>
    </source>
</evidence>
<evidence type="ECO:0000256" key="2">
    <source>
        <dbReference type="SAM" id="MobiDB-lite"/>
    </source>
</evidence>
<protein>
    <submittedName>
        <fullName evidence="3">Uncharacterized protein</fullName>
    </submittedName>
</protein>
<sequence length="1124" mass="123313">MVARSLTSSQSSRSCASTDKSELLGEIGLVKPVAGSYYQFFLAKDNLETVWKHNAVLKPRELTTWKHLDVFCAWDKGEEHLDAKELSNNTRHTRLTFSHTLFKALPDNSRLQATWEAFLNTLQVDIDELAVWVRSLLPASIHDFKPLIVLLQAVVEALVKKELKFYSGTVSDLQRRMREALELIEAQAAEIEELRRLLESTEEESASRRRDTVILKTAGHLRSSMLSSRNQSLKELKGELERQDAKSEDAASMRLKELQELNERLAAKDSEIADLKKELAEARTRIDVLEEDVGQKSVKLSKHTVTLTQKEKRIIDLSSTVAERDLTLLQERQNANVGYMSWVSNNPFVASMWATTLTLGLHTLTLAPESEIQLSQKNMLHGHFVDVPGRTRMLLPEMPVEPAGKRWQAKIEKPANFFEVTLPSNSMIEFPSNSGQEMPEDDVIFYGGTVVTLPDEGPDELCLYNIPPGTRIVVPKDAAADASSTAMNTEDETDAVTVPPGPHCRVKLVRGSSIRLPTGLRTKLRVPSGITVTFLLGQQHTVSLPAGTTIVMPAGNDCSALLPASTVLRLPVQDVSNISYTRGEHITVDRSFHVMLSSGATVLLPSAEQPFTTTLPAGTNIEAPAGAQGSSDIAAGETITISNGIPRTLACPAGSTITLPAGHSADAAKIAKLMMLYGPDCTSLAIGGMDPVLVVAAFARLSSGFSEKTPMIAETLKLARYDVAFQILRRMTVAMFGNMIHRVSPSVAGSWMSQYSAKERPQLLLENNWIERSHALAIVDSAHRFCACKKALAARKQGQSITQPIETLMGFDVTVGVGLIATSTSCATATVINAMAYVNHDQAYRRVEGLVKLAQKTNTYGMKFKGDDIVMAKLLQALELADTDTEVREEVSKLMLHFEKCYKFCCTLSRLDVAELRREDEAPQAAQPIKATPEEDDDFDEEAEDNSEFAQEQAAQDKLDIIYSTEDIKWGATASNKKSTGSSVLGVSTQMNAQRLFKFQEEAVRHKQLLIKDAMMVMPVYLDDGTPVACISHLNVEEASGYLLGGFLLRWLAVCGDAAATNHWAAPARGLHQSPGSSCARPPPITGQLLHTASANHWAAPARGLYQSLGSSWRDSQASLWHLS</sequence>
<evidence type="ECO:0000256" key="1">
    <source>
        <dbReference type="SAM" id="Coils"/>
    </source>
</evidence>
<name>A0AAE0FG18_9CHLO</name>
<accession>A0AAE0FG18</accession>
<dbReference type="Proteomes" id="UP001190700">
    <property type="component" value="Unassembled WGS sequence"/>
</dbReference>
<gene>
    <name evidence="3" type="ORF">CYMTET_32245</name>
</gene>
<organism evidence="3 4">
    <name type="scientific">Cymbomonas tetramitiformis</name>
    <dbReference type="NCBI Taxonomy" id="36881"/>
    <lineage>
        <taxon>Eukaryota</taxon>
        <taxon>Viridiplantae</taxon>
        <taxon>Chlorophyta</taxon>
        <taxon>Pyramimonadophyceae</taxon>
        <taxon>Pyramimonadales</taxon>
        <taxon>Pyramimonadaceae</taxon>
        <taxon>Cymbomonas</taxon>
    </lineage>
</organism>
<feature type="compositionally biased region" description="Acidic residues" evidence="2">
    <location>
        <begin position="934"/>
        <end position="947"/>
    </location>
</feature>
<keyword evidence="1" id="KW-0175">Coiled coil</keyword>